<feature type="compositionally biased region" description="Low complexity" evidence="1">
    <location>
        <begin position="73"/>
        <end position="84"/>
    </location>
</feature>
<proteinExistence type="predicted"/>
<feature type="compositionally biased region" description="Low complexity" evidence="1">
    <location>
        <begin position="53"/>
        <end position="63"/>
    </location>
</feature>
<evidence type="ECO:0008006" key="5">
    <source>
        <dbReference type="Google" id="ProtNLM"/>
    </source>
</evidence>
<keyword evidence="4" id="KW-1185">Reference proteome</keyword>
<name>A0ABT8G7X2_9MICO</name>
<evidence type="ECO:0000256" key="2">
    <source>
        <dbReference type="SAM" id="Phobius"/>
    </source>
</evidence>
<dbReference type="EMBL" id="JAUHPW010000003">
    <property type="protein sequence ID" value="MDN4475225.1"/>
    <property type="molecule type" value="Genomic_DNA"/>
</dbReference>
<protein>
    <recommendedName>
        <fullName evidence="5">DUF4367 domain-containing protein</fullName>
    </recommendedName>
</protein>
<dbReference type="RefSeq" id="WP_301131675.1">
    <property type="nucleotide sequence ID" value="NZ_JAUHPW010000003.1"/>
</dbReference>
<gene>
    <name evidence="3" type="ORF">QQX09_05045</name>
</gene>
<organism evidence="3 4">
    <name type="scientific">Demequina litoralis</name>
    <dbReference type="NCBI Taxonomy" id="3051660"/>
    <lineage>
        <taxon>Bacteria</taxon>
        <taxon>Bacillati</taxon>
        <taxon>Actinomycetota</taxon>
        <taxon>Actinomycetes</taxon>
        <taxon>Micrococcales</taxon>
        <taxon>Demequinaceae</taxon>
        <taxon>Demequina</taxon>
    </lineage>
</organism>
<feature type="region of interest" description="Disordered" evidence="1">
    <location>
        <begin position="152"/>
        <end position="173"/>
    </location>
</feature>
<feature type="transmembrane region" description="Helical" evidence="2">
    <location>
        <begin position="248"/>
        <end position="271"/>
    </location>
</feature>
<evidence type="ECO:0000313" key="4">
    <source>
        <dbReference type="Proteomes" id="UP001172728"/>
    </source>
</evidence>
<dbReference type="Proteomes" id="UP001172728">
    <property type="component" value="Unassembled WGS sequence"/>
</dbReference>
<feature type="compositionally biased region" description="Low complexity" evidence="1">
    <location>
        <begin position="162"/>
        <end position="173"/>
    </location>
</feature>
<reference evidence="3" key="1">
    <citation type="submission" date="2023-06" db="EMBL/GenBank/DDBJ databases">
        <title>Sysu t00192.</title>
        <authorList>
            <person name="Gao L."/>
            <person name="Fang B.-Z."/>
            <person name="Li W.-J."/>
        </authorList>
    </citation>
    <scope>NUCLEOTIDE SEQUENCE</scope>
    <source>
        <strain evidence="3">SYSU T00192</strain>
    </source>
</reference>
<evidence type="ECO:0000256" key="1">
    <source>
        <dbReference type="SAM" id="MobiDB-lite"/>
    </source>
</evidence>
<feature type="region of interest" description="Disordered" evidence="1">
    <location>
        <begin position="219"/>
        <end position="243"/>
    </location>
</feature>
<keyword evidence="2" id="KW-1133">Transmembrane helix</keyword>
<keyword evidence="2" id="KW-0472">Membrane</keyword>
<feature type="region of interest" description="Disordered" evidence="1">
    <location>
        <begin position="1"/>
        <end position="88"/>
    </location>
</feature>
<accession>A0ABT8G7X2</accession>
<evidence type="ECO:0000313" key="3">
    <source>
        <dbReference type="EMBL" id="MDN4475225.1"/>
    </source>
</evidence>
<comment type="caution">
    <text evidence="3">The sequence shown here is derived from an EMBL/GenBank/DDBJ whole genome shotgun (WGS) entry which is preliminary data.</text>
</comment>
<keyword evidence="2" id="KW-0812">Transmembrane</keyword>
<sequence>MTRQQPGRGTPAHARETGTALGVAPSKPVRPRASAGTPAPVPVDLDIDHDDVAAPVPGPAADEVLPEPRSPLDAAADAEAVASARRSRSDVELLAAAAAANAAMHAAGAPTPLGGVPRVAAGAVATGPETDLSHGEPAFVPTFAPVAGGTAARAASQPGPTPVAARTTAPTPTDGTPAWLAVAQEGTAASSTAPHDPPLYRPRVMAASFPAVGIGAAEPGTAQAARDGDGETPDAAPTRPARAPRDRAWPLILVGLLVLGGILAGAAWYLLRADTVEIPGQKVLVPPVERALDPIEVEDASPFLAAMPPTVGLWSLVEVHSPNPAKDTALPDRVAEVQVLTYGDGASQITLTARQLYTDEDAAKALSRAAGKDAELADATVAGEIVGSRAVIEADGQTTVRWTHGSVYLEATGPTGEVEPFVETLGL</sequence>